<dbReference type="OrthoDB" id="414828at2759"/>
<comment type="caution">
    <text evidence="2">The sequence shown here is derived from an EMBL/GenBank/DDBJ whole genome shotgun (WGS) entry which is preliminary data.</text>
</comment>
<protein>
    <submittedName>
        <fullName evidence="4">Pathogen-related protein</fullName>
    </submittedName>
</protein>
<name>A0A9P1CP51_9DINO</name>
<accession>A0A9P1CP51</accession>
<dbReference type="AlphaFoldDB" id="A0A9P1CP51"/>
<evidence type="ECO:0000313" key="4">
    <source>
        <dbReference type="EMBL" id="CAL4782248.1"/>
    </source>
</evidence>
<gene>
    <name evidence="2" type="ORF">C1SCF055_LOCUS21547</name>
</gene>
<evidence type="ECO:0000313" key="3">
    <source>
        <dbReference type="EMBL" id="CAL1148311.1"/>
    </source>
</evidence>
<keyword evidence="1" id="KW-0732">Signal</keyword>
<dbReference type="EMBL" id="CAMXCT030002013">
    <property type="protein sequence ID" value="CAL4782248.1"/>
    <property type="molecule type" value="Genomic_DNA"/>
</dbReference>
<evidence type="ECO:0000256" key="1">
    <source>
        <dbReference type="SAM" id="SignalP"/>
    </source>
</evidence>
<dbReference type="EMBL" id="CAMXCT010002013">
    <property type="protein sequence ID" value="CAI3994936.1"/>
    <property type="molecule type" value="Genomic_DNA"/>
</dbReference>
<feature type="chain" id="PRO_5043270631" evidence="1">
    <location>
        <begin position="29"/>
        <end position="270"/>
    </location>
</feature>
<feature type="signal peptide" evidence="1">
    <location>
        <begin position="1"/>
        <end position="28"/>
    </location>
</feature>
<evidence type="ECO:0000313" key="5">
    <source>
        <dbReference type="Proteomes" id="UP001152797"/>
    </source>
</evidence>
<dbReference type="Gene3D" id="3.40.1000.10">
    <property type="entry name" value="Mog1/PsbP, alpha/beta/alpha sandwich"/>
    <property type="match status" value="1"/>
</dbReference>
<keyword evidence="5" id="KW-1185">Reference proteome</keyword>
<dbReference type="Proteomes" id="UP001152797">
    <property type="component" value="Unassembled WGS sequence"/>
</dbReference>
<dbReference type="EMBL" id="CAMXCT020002013">
    <property type="protein sequence ID" value="CAL1148311.1"/>
    <property type="molecule type" value="Genomic_DNA"/>
</dbReference>
<reference evidence="3" key="2">
    <citation type="submission" date="2024-04" db="EMBL/GenBank/DDBJ databases">
        <authorList>
            <person name="Chen Y."/>
            <person name="Shah S."/>
            <person name="Dougan E. K."/>
            <person name="Thang M."/>
            <person name="Chan C."/>
        </authorList>
    </citation>
    <scope>NUCLEOTIDE SEQUENCE [LARGE SCALE GENOMIC DNA]</scope>
</reference>
<proteinExistence type="predicted"/>
<sequence length="270" mass="29903">MRRMRRPLAALVSLVSLWKLQLLSEGFAQPHLCLRRRRLLDGCVGSLLFSQQARAEETTDLSQFIRFAEEAKTGWQINLPKDWITIRKEAAPSDASGAKSLLFSGGPTKKSEIKVLRASLGSSKSSTLDFFLSPQPAMTKDQAAEALSRSYAKKPSTFRFKLLKSKVLERGSGRILRYGFSVARCEGSQTESEGQKICVKPGSDDKLDTIARHWEVATTVTSTDGKEPYALWIVECSVPSENWKEESAQINQIVDSFAVGTKAQLDQLGS</sequence>
<organism evidence="2">
    <name type="scientific">Cladocopium goreaui</name>
    <dbReference type="NCBI Taxonomy" id="2562237"/>
    <lineage>
        <taxon>Eukaryota</taxon>
        <taxon>Sar</taxon>
        <taxon>Alveolata</taxon>
        <taxon>Dinophyceae</taxon>
        <taxon>Suessiales</taxon>
        <taxon>Symbiodiniaceae</taxon>
        <taxon>Cladocopium</taxon>
    </lineage>
</organism>
<reference evidence="2" key="1">
    <citation type="submission" date="2022-10" db="EMBL/GenBank/DDBJ databases">
        <authorList>
            <person name="Chen Y."/>
            <person name="Dougan E. K."/>
            <person name="Chan C."/>
            <person name="Rhodes N."/>
            <person name="Thang M."/>
        </authorList>
    </citation>
    <scope>NUCLEOTIDE SEQUENCE</scope>
</reference>
<evidence type="ECO:0000313" key="2">
    <source>
        <dbReference type="EMBL" id="CAI3994936.1"/>
    </source>
</evidence>